<evidence type="ECO:0000313" key="3">
    <source>
        <dbReference type="Proteomes" id="UP000669179"/>
    </source>
</evidence>
<dbReference type="SUPFAM" id="SSF46785">
    <property type="entry name" value="Winged helix' DNA-binding domain"/>
    <property type="match status" value="1"/>
</dbReference>
<gene>
    <name evidence="2" type="ORF">J4573_15765</name>
</gene>
<dbReference type="InterPro" id="IPR036390">
    <property type="entry name" value="WH_DNA-bd_sf"/>
</dbReference>
<protein>
    <submittedName>
        <fullName evidence="2">PadR family transcriptional regulator</fullName>
    </submittedName>
</protein>
<proteinExistence type="predicted"/>
<feature type="domain" description="Transcription regulator PadR N-terminal" evidence="1">
    <location>
        <begin position="6"/>
        <end position="78"/>
    </location>
</feature>
<dbReference type="InterPro" id="IPR052509">
    <property type="entry name" value="Metal_resp_DNA-bind_regulator"/>
</dbReference>
<evidence type="ECO:0000259" key="1">
    <source>
        <dbReference type="Pfam" id="PF03551"/>
    </source>
</evidence>
<accession>A0A939P9U0</accession>
<dbReference type="RefSeq" id="WP_208256230.1">
    <property type="nucleotide sequence ID" value="NZ_JAGEOJ010000006.1"/>
</dbReference>
<dbReference type="Pfam" id="PF03551">
    <property type="entry name" value="PadR"/>
    <property type="match status" value="1"/>
</dbReference>
<reference evidence="2" key="1">
    <citation type="submission" date="2021-03" db="EMBL/GenBank/DDBJ databases">
        <authorList>
            <person name="Kanchanasin P."/>
            <person name="Saeng-In P."/>
            <person name="Phongsopitanun W."/>
            <person name="Yuki M."/>
            <person name="Kudo T."/>
            <person name="Ohkuma M."/>
            <person name="Tanasupawat S."/>
        </authorList>
    </citation>
    <scope>NUCLEOTIDE SEQUENCE</scope>
    <source>
        <strain evidence="2">GKU 128</strain>
    </source>
</reference>
<dbReference type="InterPro" id="IPR036388">
    <property type="entry name" value="WH-like_DNA-bd_sf"/>
</dbReference>
<dbReference type="Gene3D" id="1.10.10.10">
    <property type="entry name" value="Winged helix-like DNA-binding domain superfamily/Winged helix DNA-binding domain"/>
    <property type="match status" value="1"/>
</dbReference>
<comment type="caution">
    <text evidence="2">The sequence shown here is derived from an EMBL/GenBank/DDBJ whole genome shotgun (WGS) entry which is preliminary data.</text>
</comment>
<evidence type="ECO:0000313" key="2">
    <source>
        <dbReference type="EMBL" id="MBO2448560.1"/>
    </source>
</evidence>
<dbReference type="InterPro" id="IPR005149">
    <property type="entry name" value="Tscrpt_reg_PadR_N"/>
</dbReference>
<dbReference type="PANTHER" id="PTHR33169:SF26">
    <property type="entry name" value="CONSERVED PROTEIN"/>
    <property type="match status" value="1"/>
</dbReference>
<dbReference type="EMBL" id="JAGEOJ010000006">
    <property type="protein sequence ID" value="MBO2448560.1"/>
    <property type="molecule type" value="Genomic_DNA"/>
</dbReference>
<organism evidence="2 3">
    <name type="scientific">Actinomadura barringtoniae</name>
    <dbReference type="NCBI Taxonomy" id="1427535"/>
    <lineage>
        <taxon>Bacteria</taxon>
        <taxon>Bacillati</taxon>
        <taxon>Actinomycetota</taxon>
        <taxon>Actinomycetes</taxon>
        <taxon>Streptosporangiales</taxon>
        <taxon>Thermomonosporaceae</taxon>
        <taxon>Actinomadura</taxon>
    </lineage>
</organism>
<name>A0A939P9U0_9ACTN</name>
<dbReference type="AlphaFoldDB" id="A0A939P9U0"/>
<dbReference type="Proteomes" id="UP000669179">
    <property type="component" value="Unassembled WGS sequence"/>
</dbReference>
<keyword evidence="3" id="KW-1185">Reference proteome</keyword>
<sequence>MLTLSILGFLYEQPTHAYELKRKISGLSGHIRPVSDGALYPAITRLEKAGHLTRHQEPGSGATPRQVLSLTPAGEKELMRRLAEPAEVEITDRNSFLTLLAFLGFLPDPADQVRVLRRRLEFYEEPASYFYDGDRPIRAVEMTDRFRKAMLTLAATTKKADMEWLRTTIKDLSDTAD</sequence>
<dbReference type="PANTHER" id="PTHR33169">
    <property type="entry name" value="PADR-FAMILY TRANSCRIPTIONAL REGULATOR"/>
    <property type="match status" value="1"/>
</dbReference>